<dbReference type="InterPro" id="IPR011706">
    <property type="entry name" value="Cu-oxidase_C"/>
</dbReference>
<evidence type="ECO:0000256" key="2">
    <source>
        <dbReference type="ARBA" id="ARBA00022723"/>
    </source>
</evidence>
<keyword evidence="2" id="KW-0479">Metal-binding</keyword>
<keyword evidence="3" id="KW-0560">Oxidoreductase</keyword>
<evidence type="ECO:0000259" key="7">
    <source>
        <dbReference type="Pfam" id="PF07731"/>
    </source>
</evidence>
<dbReference type="InterPro" id="IPR011707">
    <property type="entry name" value="Cu-oxidase-like_N"/>
</dbReference>
<dbReference type="OrthoDB" id="2121828at2759"/>
<proteinExistence type="inferred from homology"/>
<gene>
    <name evidence="9" type="ORF">EX30DRAFT_398413</name>
</gene>
<keyword evidence="10" id="KW-1185">Reference proteome</keyword>
<dbReference type="PANTHER" id="PTHR11709:SF414">
    <property type="entry name" value="ADR239WP"/>
    <property type="match status" value="1"/>
</dbReference>
<feature type="compositionally biased region" description="Basic and acidic residues" evidence="5">
    <location>
        <begin position="726"/>
        <end position="739"/>
    </location>
</feature>
<dbReference type="InterPro" id="IPR045087">
    <property type="entry name" value="Cu-oxidase_fam"/>
</dbReference>
<protein>
    <recommendedName>
        <fullName evidence="11">Multicopper oxidase</fullName>
    </recommendedName>
</protein>
<accession>A0A4V3SHU1</accession>
<evidence type="ECO:0000256" key="5">
    <source>
        <dbReference type="SAM" id="MobiDB-lite"/>
    </source>
</evidence>
<dbReference type="Pfam" id="PF00394">
    <property type="entry name" value="Cu-oxidase"/>
    <property type="match status" value="1"/>
</dbReference>
<dbReference type="GO" id="GO:0005507">
    <property type="term" value="F:copper ion binding"/>
    <property type="evidence" value="ECO:0007669"/>
    <property type="project" value="InterPro"/>
</dbReference>
<feature type="domain" description="Plastocyanin-like" evidence="6">
    <location>
        <begin position="220"/>
        <end position="346"/>
    </location>
</feature>
<feature type="region of interest" description="Disordered" evidence="5">
    <location>
        <begin position="664"/>
        <end position="739"/>
    </location>
</feature>
<feature type="domain" description="Plastocyanin-like" evidence="7">
    <location>
        <begin position="479"/>
        <end position="654"/>
    </location>
</feature>
<dbReference type="EMBL" id="ML220151">
    <property type="protein sequence ID" value="TGZ77564.1"/>
    <property type="molecule type" value="Genomic_DNA"/>
</dbReference>
<dbReference type="InterPro" id="IPR008972">
    <property type="entry name" value="Cupredoxin"/>
</dbReference>
<dbReference type="PROSITE" id="PS00080">
    <property type="entry name" value="MULTICOPPER_OXIDASE2"/>
    <property type="match status" value="1"/>
</dbReference>
<feature type="domain" description="Plastocyanin-like" evidence="8">
    <location>
        <begin position="103"/>
        <end position="212"/>
    </location>
</feature>
<dbReference type="AlphaFoldDB" id="A0A4V3SHU1"/>
<feature type="compositionally biased region" description="Low complexity" evidence="5">
    <location>
        <begin position="580"/>
        <end position="595"/>
    </location>
</feature>
<evidence type="ECO:0008006" key="11">
    <source>
        <dbReference type="Google" id="ProtNLM"/>
    </source>
</evidence>
<dbReference type="PROSITE" id="PS00079">
    <property type="entry name" value="MULTICOPPER_OXIDASE1"/>
    <property type="match status" value="1"/>
</dbReference>
<evidence type="ECO:0000256" key="3">
    <source>
        <dbReference type="ARBA" id="ARBA00023002"/>
    </source>
</evidence>
<evidence type="ECO:0000259" key="8">
    <source>
        <dbReference type="Pfam" id="PF07732"/>
    </source>
</evidence>
<dbReference type="PANTHER" id="PTHR11709">
    <property type="entry name" value="MULTI-COPPER OXIDASE"/>
    <property type="match status" value="1"/>
</dbReference>
<keyword evidence="4" id="KW-0186">Copper</keyword>
<evidence type="ECO:0000313" key="9">
    <source>
        <dbReference type="EMBL" id="TGZ77564.1"/>
    </source>
</evidence>
<sequence length="739" mass="80453">MRMMRRGLPTGIMGNNLTPRSLRPVLLALTLLTLLLLWTFLNHLPSLPSLPSAGHPHPVGPDDKLPPTLLRDEGEYVLSNTPWNTSSPPTTRHYSFTITEQLGRPDGVVRPLLLINSLFPGPLIRANEGDTLLIDVLNLSPNSTSLHWHGLWMKERGMDGAVGVTSCAIPPGGRRRYEFTVEGQSGTYWYHAHVGTTRVDGLFGPLVIHPRSEAVEDATDVVVMVQDYYHDLSSALLPGFLAPGNQNAEPIPDGALINGRNIVNCSLVPSHRRCDTMGLGRAGIRIDPTRPARVRVVNVGAYAEFDITVEGMRMDLLEIEGTKIPPWPIRQLNIAVSQRYSVLLHPPTSVPEETGYESNIAGFRLRATMQEHCFPALVPLPDHLSLTVTADILFTSSPSSSSSSLSRKNHDSQVSSSENADNDTRSKSRSQHSTNLPPIPPRSSVSSTHYLRLTVETFSHRLTRSYINSTRFIPSHSSTLSHLSRSHFPKSPSSGPDLSMPGFILNLTKGEVIDLVVDNFDDGSHPLHFHGNRVWVLGEGEGYFDYSLVSDSADTTSGSTDESAAPEPPGAGLDATLRPAPASDSSTIATTAATAGGEGKNGVPKEVMRDTIVVGAYHWLAVRLRVEREGVWLVHCHNVWHFAAGMAWVLVVDDSSDAPFPSSVPHSGIGALGERGTNKKEEGVEDMRMEHCPSGQRWPGVRDEVWLKDGEGGEDEEGGEGLGYEGPREEGDDRGRGVT</sequence>
<reference evidence="9 10" key="1">
    <citation type="submission" date="2019-04" db="EMBL/GenBank/DDBJ databases">
        <title>Comparative genomics and transcriptomics to analyze fruiting body development in filamentous ascomycetes.</title>
        <authorList>
            <consortium name="DOE Joint Genome Institute"/>
            <person name="Lutkenhaus R."/>
            <person name="Traeger S."/>
            <person name="Breuer J."/>
            <person name="Kuo A."/>
            <person name="Lipzen A."/>
            <person name="Pangilinan J."/>
            <person name="Dilworth D."/>
            <person name="Sandor L."/>
            <person name="Poggeler S."/>
            <person name="Barry K."/>
            <person name="Grigoriev I.V."/>
            <person name="Nowrousian M."/>
        </authorList>
    </citation>
    <scope>NUCLEOTIDE SEQUENCE [LARGE SCALE GENOMIC DNA]</scope>
    <source>
        <strain evidence="9 10">CBS 389.68</strain>
    </source>
</reference>
<dbReference type="Gene3D" id="2.60.40.420">
    <property type="entry name" value="Cupredoxins - blue copper proteins"/>
    <property type="match status" value="3"/>
</dbReference>
<evidence type="ECO:0000259" key="6">
    <source>
        <dbReference type="Pfam" id="PF00394"/>
    </source>
</evidence>
<evidence type="ECO:0000256" key="1">
    <source>
        <dbReference type="ARBA" id="ARBA00010609"/>
    </source>
</evidence>
<organism evidence="9 10">
    <name type="scientific">Ascodesmis nigricans</name>
    <dbReference type="NCBI Taxonomy" id="341454"/>
    <lineage>
        <taxon>Eukaryota</taxon>
        <taxon>Fungi</taxon>
        <taxon>Dikarya</taxon>
        <taxon>Ascomycota</taxon>
        <taxon>Pezizomycotina</taxon>
        <taxon>Pezizomycetes</taxon>
        <taxon>Pezizales</taxon>
        <taxon>Ascodesmidaceae</taxon>
        <taxon>Ascodesmis</taxon>
    </lineage>
</organism>
<dbReference type="STRING" id="341454.A0A4V3SHU1"/>
<feature type="region of interest" description="Disordered" evidence="5">
    <location>
        <begin position="396"/>
        <end position="445"/>
    </location>
</feature>
<dbReference type="GO" id="GO:0016491">
    <property type="term" value="F:oxidoreductase activity"/>
    <property type="evidence" value="ECO:0007669"/>
    <property type="project" value="UniProtKB-KW"/>
</dbReference>
<dbReference type="InterPro" id="IPR002355">
    <property type="entry name" value="Cu_oxidase_Cu_BS"/>
</dbReference>
<dbReference type="InterPro" id="IPR033138">
    <property type="entry name" value="Cu_oxidase_CS"/>
</dbReference>
<dbReference type="InParanoid" id="A0A4V3SHU1"/>
<dbReference type="InterPro" id="IPR001117">
    <property type="entry name" value="Cu-oxidase_2nd"/>
</dbReference>
<feature type="compositionally biased region" description="Low complexity" evidence="5">
    <location>
        <begin position="396"/>
        <end position="406"/>
    </location>
</feature>
<feature type="region of interest" description="Disordered" evidence="5">
    <location>
        <begin position="554"/>
        <end position="603"/>
    </location>
</feature>
<dbReference type="Pfam" id="PF07732">
    <property type="entry name" value="Cu-oxidase_3"/>
    <property type="match status" value="1"/>
</dbReference>
<evidence type="ECO:0000313" key="10">
    <source>
        <dbReference type="Proteomes" id="UP000298138"/>
    </source>
</evidence>
<feature type="compositionally biased region" description="Basic and acidic residues" evidence="5">
    <location>
        <begin position="700"/>
        <end position="711"/>
    </location>
</feature>
<dbReference type="Proteomes" id="UP000298138">
    <property type="component" value="Unassembled WGS sequence"/>
</dbReference>
<dbReference type="SUPFAM" id="SSF49503">
    <property type="entry name" value="Cupredoxins"/>
    <property type="match status" value="3"/>
</dbReference>
<comment type="similarity">
    <text evidence="1">Belongs to the multicopper oxidase family.</text>
</comment>
<dbReference type="Pfam" id="PF07731">
    <property type="entry name" value="Cu-oxidase_2"/>
    <property type="match status" value="1"/>
</dbReference>
<evidence type="ECO:0000256" key="4">
    <source>
        <dbReference type="ARBA" id="ARBA00023008"/>
    </source>
</evidence>
<name>A0A4V3SHU1_9PEZI</name>
<feature type="compositionally biased region" description="Low complexity" evidence="5">
    <location>
        <begin position="554"/>
        <end position="565"/>
    </location>
</feature>
<feature type="compositionally biased region" description="Basic and acidic residues" evidence="5">
    <location>
        <begin position="676"/>
        <end position="691"/>
    </location>
</feature>